<evidence type="ECO:0000256" key="5">
    <source>
        <dbReference type="ARBA" id="ARBA00023163"/>
    </source>
</evidence>
<dbReference type="InterPro" id="IPR039538">
    <property type="entry name" value="BetI_C"/>
</dbReference>
<dbReference type="PANTHER" id="PTHR30055:SF234">
    <property type="entry name" value="HTH-TYPE TRANSCRIPTIONAL REGULATOR BETI"/>
    <property type="match status" value="1"/>
</dbReference>
<keyword evidence="4 7" id="KW-0238">DNA-binding</keyword>
<evidence type="ECO:0000256" key="3">
    <source>
        <dbReference type="ARBA" id="ARBA00023015"/>
    </source>
</evidence>
<evidence type="ECO:0000256" key="6">
    <source>
        <dbReference type="ARBA" id="ARBA00024936"/>
    </source>
</evidence>
<dbReference type="AlphaFoldDB" id="A0A2G1QP80"/>
<evidence type="ECO:0000313" key="11">
    <source>
        <dbReference type="Proteomes" id="UP000221168"/>
    </source>
</evidence>
<dbReference type="SUPFAM" id="SSF46689">
    <property type="entry name" value="Homeodomain-like"/>
    <property type="match status" value="1"/>
</dbReference>
<dbReference type="SUPFAM" id="SSF48498">
    <property type="entry name" value="Tetracyclin repressor-like, C-terminal domain"/>
    <property type="match status" value="1"/>
</dbReference>
<evidence type="ECO:0000256" key="2">
    <source>
        <dbReference type="ARBA" id="ARBA00022491"/>
    </source>
</evidence>
<reference evidence="10 11" key="1">
    <citation type="submission" date="2017-10" db="EMBL/GenBank/DDBJ databases">
        <title>Sedimentibacterium mangrovi gen. nov., sp. nov., a novel member of family Phyllobacteriacea isolated from mangrove sediment.</title>
        <authorList>
            <person name="Liao H."/>
            <person name="Tian Y."/>
        </authorList>
    </citation>
    <scope>NUCLEOTIDE SEQUENCE [LARGE SCALE GENOMIC DNA]</scope>
    <source>
        <strain evidence="10 11">X9-2-2</strain>
    </source>
</reference>
<dbReference type="NCBIfam" id="NF001978">
    <property type="entry name" value="PRK00767.1"/>
    <property type="match status" value="1"/>
</dbReference>
<comment type="caution">
    <text evidence="10">The sequence shown here is derived from an EMBL/GenBank/DDBJ whole genome shotgun (WGS) entry which is preliminary data.</text>
</comment>
<evidence type="ECO:0000256" key="8">
    <source>
        <dbReference type="PROSITE-ProRule" id="PRU00335"/>
    </source>
</evidence>
<comment type="pathway">
    <text evidence="1 7">Amine and polyamine biosynthesis; betaine biosynthesis via choline pathway [regulation].</text>
</comment>
<dbReference type="InterPro" id="IPR017757">
    <property type="entry name" value="Tscrpt_rep_BetI"/>
</dbReference>
<feature type="DNA-binding region" description="H-T-H motif" evidence="7 8">
    <location>
        <begin position="31"/>
        <end position="50"/>
    </location>
</feature>
<comment type="function">
    <text evidence="7">Repressor involved in choline regulation of the bet genes.</text>
</comment>
<dbReference type="GO" id="GO:0000976">
    <property type="term" value="F:transcription cis-regulatory region binding"/>
    <property type="evidence" value="ECO:0007669"/>
    <property type="project" value="TreeGrafter"/>
</dbReference>
<keyword evidence="11" id="KW-1185">Reference proteome</keyword>
<evidence type="ECO:0000256" key="1">
    <source>
        <dbReference type="ARBA" id="ARBA00004719"/>
    </source>
</evidence>
<dbReference type="Gene3D" id="1.10.357.10">
    <property type="entry name" value="Tetracycline Repressor, domain 2"/>
    <property type="match status" value="1"/>
</dbReference>
<dbReference type="NCBIfam" id="TIGR03384">
    <property type="entry name" value="betaine_BetI"/>
    <property type="match status" value="1"/>
</dbReference>
<evidence type="ECO:0000259" key="9">
    <source>
        <dbReference type="PROSITE" id="PS50977"/>
    </source>
</evidence>
<dbReference type="EMBL" id="PDVP01000004">
    <property type="protein sequence ID" value="PHP67312.1"/>
    <property type="molecule type" value="Genomic_DNA"/>
</dbReference>
<dbReference type="PANTHER" id="PTHR30055">
    <property type="entry name" value="HTH-TYPE TRANSCRIPTIONAL REGULATOR RUTR"/>
    <property type="match status" value="1"/>
</dbReference>
<evidence type="ECO:0000313" key="10">
    <source>
        <dbReference type="EMBL" id="PHP67312.1"/>
    </source>
</evidence>
<keyword evidence="2 7" id="KW-0678">Repressor</keyword>
<dbReference type="InterPro" id="IPR001647">
    <property type="entry name" value="HTH_TetR"/>
</dbReference>
<comment type="function">
    <text evidence="6">Repressor involved in the biosynthesis of the osmoprotectant glycine betaine. It represses transcription of the choline transporter BetT and the genes of BetAB involved in the synthesis of glycine betaine.</text>
</comment>
<evidence type="ECO:0000256" key="7">
    <source>
        <dbReference type="HAMAP-Rule" id="MF_00768"/>
    </source>
</evidence>
<keyword evidence="3 7" id="KW-0805">Transcription regulation</keyword>
<dbReference type="InterPro" id="IPR036271">
    <property type="entry name" value="Tet_transcr_reg_TetR-rel_C_sf"/>
</dbReference>
<feature type="domain" description="HTH tetR-type" evidence="9">
    <location>
        <begin position="8"/>
        <end position="68"/>
    </location>
</feature>
<dbReference type="RefSeq" id="WP_099306139.1">
    <property type="nucleotide sequence ID" value="NZ_PDVP01000004.1"/>
</dbReference>
<dbReference type="Proteomes" id="UP000221168">
    <property type="component" value="Unassembled WGS sequence"/>
</dbReference>
<name>A0A2G1QP80_9HYPH</name>
<dbReference type="GO" id="GO:0003700">
    <property type="term" value="F:DNA-binding transcription factor activity"/>
    <property type="evidence" value="ECO:0007669"/>
    <property type="project" value="UniProtKB-UniRule"/>
</dbReference>
<keyword evidence="5 7" id="KW-0804">Transcription</keyword>
<dbReference type="PRINTS" id="PR00455">
    <property type="entry name" value="HTHTETR"/>
</dbReference>
<dbReference type="PROSITE" id="PS50977">
    <property type="entry name" value="HTH_TETR_2"/>
    <property type="match status" value="1"/>
</dbReference>
<dbReference type="HAMAP" id="MF_00768">
    <property type="entry name" value="HTH_type_BetI"/>
    <property type="match status" value="1"/>
</dbReference>
<evidence type="ECO:0000256" key="4">
    <source>
        <dbReference type="ARBA" id="ARBA00023125"/>
    </source>
</evidence>
<accession>A0A2G1QP80</accession>
<dbReference type="GO" id="GO:0045892">
    <property type="term" value="P:negative regulation of DNA-templated transcription"/>
    <property type="evidence" value="ECO:0007669"/>
    <property type="project" value="UniProtKB-UniRule"/>
</dbReference>
<proteinExistence type="inferred from homology"/>
<dbReference type="OrthoDB" id="7618612at2"/>
<protein>
    <recommendedName>
        <fullName evidence="7">HTH-type transcriptional regulator BetI</fullName>
    </recommendedName>
</protein>
<dbReference type="InterPro" id="IPR050109">
    <property type="entry name" value="HTH-type_TetR-like_transc_reg"/>
</dbReference>
<dbReference type="InterPro" id="IPR023772">
    <property type="entry name" value="DNA-bd_HTH_TetR-type_CS"/>
</dbReference>
<dbReference type="InterPro" id="IPR009057">
    <property type="entry name" value="Homeodomain-like_sf"/>
</dbReference>
<dbReference type="Pfam" id="PF00440">
    <property type="entry name" value="TetR_N"/>
    <property type="match status" value="1"/>
</dbReference>
<sequence length="194" mass="20717">MPKVGMEPIRRRSLIEAAIAAIHDKGSLDVTISQIARHAGVSQGLAHHYFGSKEGLLLAAMRHLLSEYGAAVRQALAGAGTARERVSAIIAASLAPEQFRPETVSAWLVFYVHAQGSEPARRLLAAYHGRLRSNLLDALRPISGKRAGEIAEGVAAMIDGFYIRAALGALPETALPAQVMVETYVDSMIGAEPR</sequence>
<organism evidence="10 11">
    <name type="scientific">Zhengella mangrovi</name>
    <dbReference type="NCBI Taxonomy" id="1982044"/>
    <lineage>
        <taxon>Bacteria</taxon>
        <taxon>Pseudomonadati</taxon>
        <taxon>Pseudomonadota</taxon>
        <taxon>Alphaproteobacteria</taxon>
        <taxon>Hyphomicrobiales</taxon>
        <taxon>Notoacmeibacteraceae</taxon>
        <taxon>Zhengella</taxon>
    </lineage>
</organism>
<dbReference type="PROSITE" id="PS01081">
    <property type="entry name" value="HTH_TETR_1"/>
    <property type="match status" value="1"/>
</dbReference>
<dbReference type="UniPathway" id="UPA00529"/>
<dbReference type="GO" id="GO:0019285">
    <property type="term" value="P:glycine betaine biosynthetic process from choline"/>
    <property type="evidence" value="ECO:0007669"/>
    <property type="project" value="UniProtKB-UniRule"/>
</dbReference>
<gene>
    <name evidence="7" type="primary">betI</name>
    <name evidence="10" type="ORF">CSC94_09740</name>
</gene>
<dbReference type="Pfam" id="PF13977">
    <property type="entry name" value="TetR_C_6"/>
    <property type="match status" value="1"/>
</dbReference>